<dbReference type="GO" id="GO:0005524">
    <property type="term" value="F:ATP binding"/>
    <property type="evidence" value="ECO:0007669"/>
    <property type="project" value="UniProtKB-KW"/>
</dbReference>
<evidence type="ECO:0000313" key="7">
    <source>
        <dbReference type="Proteomes" id="UP000248806"/>
    </source>
</evidence>
<gene>
    <name evidence="6" type="ORF">EI42_04743</name>
</gene>
<protein>
    <submittedName>
        <fullName evidence="6">ABC-type multidrug transport system ATPase subunit</fullName>
    </submittedName>
</protein>
<dbReference type="InterPro" id="IPR003439">
    <property type="entry name" value="ABC_transporter-like_ATP-bd"/>
</dbReference>
<dbReference type="SMART" id="SM00382">
    <property type="entry name" value="AAA"/>
    <property type="match status" value="1"/>
</dbReference>
<dbReference type="Proteomes" id="UP000248806">
    <property type="component" value="Unassembled WGS sequence"/>
</dbReference>
<evidence type="ECO:0000313" key="6">
    <source>
        <dbReference type="EMBL" id="PZW24052.1"/>
    </source>
</evidence>
<dbReference type="OrthoDB" id="9806726at2"/>
<organism evidence="6 7">
    <name type="scientific">Thermosporothrix hazakensis</name>
    <dbReference type="NCBI Taxonomy" id="644383"/>
    <lineage>
        <taxon>Bacteria</taxon>
        <taxon>Bacillati</taxon>
        <taxon>Chloroflexota</taxon>
        <taxon>Ktedonobacteria</taxon>
        <taxon>Ktedonobacterales</taxon>
        <taxon>Thermosporotrichaceae</taxon>
        <taxon>Thermosporothrix</taxon>
    </lineage>
</organism>
<dbReference type="PROSITE" id="PS00211">
    <property type="entry name" value="ABC_TRANSPORTER_1"/>
    <property type="match status" value="1"/>
</dbReference>
<dbReference type="Pfam" id="PF00005">
    <property type="entry name" value="ABC_tran"/>
    <property type="match status" value="1"/>
</dbReference>
<evidence type="ECO:0000259" key="5">
    <source>
        <dbReference type="PROSITE" id="PS50893"/>
    </source>
</evidence>
<evidence type="ECO:0000256" key="2">
    <source>
        <dbReference type="ARBA" id="ARBA00022448"/>
    </source>
</evidence>
<keyword evidence="7" id="KW-1185">Reference proteome</keyword>
<dbReference type="EMBL" id="QKUF01000023">
    <property type="protein sequence ID" value="PZW24052.1"/>
    <property type="molecule type" value="Genomic_DNA"/>
</dbReference>
<evidence type="ECO:0000256" key="1">
    <source>
        <dbReference type="ARBA" id="ARBA00005417"/>
    </source>
</evidence>
<dbReference type="InterPro" id="IPR017871">
    <property type="entry name" value="ABC_transporter-like_CS"/>
</dbReference>
<proteinExistence type="inferred from homology"/>
<comment type="caution">
    <text evidence="6">The sequence shown here is derived from an EMBL/GenBank/DDBJ whole genome shotgun (WGS) entry which is preliminary data.</text>
</comment>
<dbReference type="PANTHER" id="PTHR43335">
    <property type="entry name" value="ABC TRANSPORTER, ATP-BINDING PROTEIN"/>
    <property type="match status" value="1"/>
</dbReference>
<comment type="similarity">
    <text evidence="1">Belongs to the ABC transporter superfamily.</text>
</comment>
<evidence type="ECO:0000256" key="4">
    <source>
        <dbReference type="ARBA" id="ARBA00022840"/>
    </source>
</evidence>
<name>A0A326U4B0_THEHA</name>
<dbReference type="GO" id="GO:0016887">
    <property type="term" value="F:ATP hydrolysis activity"/>
    <property type="evidence" value="ECO:0007669"/>
    <property type="project" value="InterPro"/>
</dbReference>
<reference evidence="6 7" key="1">
    <citation type="submission" date="2018-06" db="EMBL/GenBank/DDBJ databases">
        <title>Genomic Encyclopedia of Archaeal and Bacterial Type Strains, Phase II (KMG-II): from individual species to whole genera.</title>
        <authorList>
            <person name="Goeker M."/>
        </authorList>
    </citation>
    <scope>NUCLEOTIDE SEQUENCE [LARGE SCALE GENOMIC DNA]</scope>
    <source>
        <strain evidence="6 7">ATCC BAA-1881</strain>
    </source>
</reference>
<dbReference type="RefSeq" id="WP_111325049.1">
    <property type="nucleotide sequence ID" value="NZ_BIFX01000002.1"/>
</dbReference>
<dbReference type="Gene3D" id="3.40.50.300">
    <property type="entry name" value="P-loop containing nucleotide triphosphate hydrolases"/>
    <property type="match status" value="1"/>
</dbReference>
<dbReference type="InterPro" id="IPR027417">
    <property type="entry name" value="P-loop_NTPase"/>
</dbReference>
<dbReference type="AlphaFoldDB" id="A0A326U4B0"/>
<dbReference type="PANTHER" id="PTHR43335:SF2">
    <property type="entry name" value="ABC TRANSPORTER, ATP-BINDING PROTEIN"/>
    <property type="match status" value="1"/>
</dbReference>
<sequence length="336" mass="36467">MNGNLFQPPPAQGFHPPMASFSVAAPSPSNQFPITLTKVSRKYGKKWALKDVSLTIEPGVFGLLGRNGAGKTTLLNMLATLLEPTSGTITIGPYESRRQRWQIRSLLGFLPQEQGFYPQLTVRETLRYMAELQGLTRISTHVDEALEAVNLRDRARSRVGSLSGGMRRRLGLAVALLGKPPVIIVDEPTTGLDPVEQQRFRMLLGTLGAQGGQTILLSTHIVGDVATVAGRLAVLEKGQLLFQGSVSELAQLARGRCWLWRTTLEQVNALRRSGQLLVASLTPITDGSAAPNEVIARVEGPRPSPFAIPAEPTLEDGYFLLIGATTLYEEQHVSEG</sequence>
<keyword evidence="4" id="KW-0067">ATP-binding</keyword>
<evidence type="ECO:0000256" key="3">
    <source>
        <dbReference type="ARBA" id="ARBA00022741"/>
    </source>
</evidence>
<dbReference type="InterPro" id="IPR003593">
    <property type="entry name" value="AAA+_ATPase"/>
</dbReference>
<accession>A0A326U4B0</accession>
<feature type="domain" description="ABC transporter" evidence="5">
    <location>
        <begin position="34"/>
        <end position="262"/>
    </location>
</feature>
<keyword evidence="2" id="KW-0813">Transport</keyword>
<keyword evidence="3" id="KW-0547">Nucleotide-binding</keyword>
<dbReference type="PROSITE" id="PS50893">
    <property type="entry name" value="ABC_TRANSPORTER_2"/>
    <property type="match status" value="1"/>
</dbReference>
<dbReference type="SUPFAM" id="SSF52540">
    <property type="entry name" value="P-loop containing nucleoside triphosphate hydrolases"/>
    <property type="match status" value="1"/>
</dbReference>